<reference evidence="1 2" key="1">
    <citation type="submission" date="2024-09" db="EMBL/GenBank/DDBJ databases">
        <authorList>
            <person name="Sun Q."/>
            <person name="Mori K."/>
        </authorList>
    </citation>
    <scope>NUCLEOTIDE SEQUENCE [LARGE SCALE GENOMIC DNA]</scope>
    <source>
        <strain evidence="1 2">TISTR 1856</strain>
    </source>
</reference>
<dbReference type="EMBL" id="JBHMDM010000003">
    <property type="protein sequence ID" value="MFB9376311.1"/>
    <property type="molecule type" value="Genomic_DNA"/>
</dbReference>
<evidence type="ECO:0000313" key="1">
    <source>
        <dbReference type="EMBL" id="MFB9376311.1"/>
    </source>
</evidence>
<keyword evidence="2" id="KW-1185">Reference proteome</keyword>
<protein>
    <recommendedName>
        <fullName evidence="3">2-oxoacid dehydrogenase/acyltransferase catalytic subunit</fullName>
    </recommendedName>
</protein>
<evidence type="ECO:0008006" key="3">
    <source>
        <dbReference type="Google" id="ProtNLM"/>
    </source>
</evidence>
<sequence>MQSFRDALDHAVHAIACVHHQADPPPSDRLLSFPITEDAAKWKKFAKTLAKLLPLPVIDAIVRAQPWTTGDPALRWLNDLSNRAKHRSLHLMSLAQPASLAEITYVDGIEGLGPWLAPTGPLKVGEWKPIGGVMADVPLPPDMTANVGLNTAHVFHDLDDAKEVGEVFNAVADEVGRVLNVLQETLRGLT</sequence>
<dbReference type="Proteomes" id="UP001589748">
    <property type="component" value="Unassembled WGS sequence"/>
</dbReference>
<gene>
    <name evidence="1" type="ORF">ACFFVI_04960</name>
</gene>
<proteinExistence type="predicted"/>
<dbReference type="RefSeq" id="WP_380138538.1">
    <property type="nucleotide sequence ID" value="NZ_JBHLUI010000009.1"/>
</dbReference>
<organism evidence="1 2">
    <name type="scientific">Kineococcus gynurae</name>
    <dbReference type="NCBI Taxonomy" id="452979"/>
    <lineage>
        <taxon>Bacteria</taxon>
        <taxon>Bacillati</taxon>
        <taxon>Actinomycetota</taxon>
        <taxon>Actinomycetes</taxon>
        <taxon>Kineosporiales</taxon>
        <taxon>Kineosporiaceae</taxon>
        <taxon>Kineococcus</taxon>
    </lineage>
</organism>
<name>A0ABV5LQE2_9ACTN</name>
<comment type="caution">
    <text evidence="1">The sequence shown here is derived from an EMBL/GenBank/DDBJ whole genome shotgun (WGS) entry which is preliminary data.</text>
</comment>
<accession>A0ABV5LQE2</accession>
<evidence type="ECO:0000313" key="2">
    <source>
        <dbReference type="Proteomes" id="UP001589748"/>
    </source>
</evidence>